<dbReference type="RefSeq" id="WP_201376857.1">
    <property type="nucleotide sequence ID" value="NZ_BNJG01000006.1"/>
</dbReference>
<dbReference type="EMBL" id="BNJG01000006">
    <property type="protein sequence ID" value="GHO60833.1"/>
    <property type="molecule type" value="Genomic_DNA"/>
</dbReference>
<evidence type="ECO:0000313" key="2">
    <source>
        <dbReference type="Proteomes" id="UP000654345"/>
    </source>
</evidence>
<protein>
    <submittedName>
        <fullName evidence="1">Uncharacterized protein</fullName>
    </submittedName>
</protein>
<organism evidence="1 2">
    <name type="scientific">Ktedonobacter robiniae</name>
    <dbReference type="NCBI Taxonomy" id="2778365"/>
    <lineage>
        <taxon>Bacteria</taxon>
        <taxon>Bacillati</taxon>
        <taxon>Chloroflexota</taxon>
        <taxon>Ktedonobacteria</taxon>
        <taxon>Ktedonobacterales</taxon>
        <taxon>Ktedonobacteraceae</taxon>
        <taxon>Ktedonobacter</taxon>
    </lineage>
</organism>
<keyword evidence="2" id="KW-1185">Reference proteome</keyword>
<proteinExistence type="predicted"/>
<name>A0ABQ3V700_9CHLR</name>
<gene>
    <name evidence="1" type="ORF">KSB_93080</name>
</gene>
<dbReference type="Proteomes" id="UP000654345">
    <property type="component" value="Unassembled WGS sequence"/>
</dbReference>
<evidence type="ECO:0000313" key="1">
    <source>
        <dbReference type="EMBL" id="GHO60833.1"/>
    </source>
</evidence>
<sequence>MTLWSPWKKLPITLPDQNPQAQAVGYAWALYKYAELYLDQILERMPVQVRSQARLLQYPLARMFRSTHQRGRFTGQDELAFGRGAACTFVRCPYIQTNNLDLFQDQYSQGFVEGYRFCFFACATGLLELLYVLPMRYWWALAIHFAWERMAPGEVPLLGTASMPMDELLEQALKILRYLYQCYLQVSEGRQ</sequence>
<reference evidence="1 2" key="1">
    <citation type="journal article" date="2021" name="Int. J. Syst. Evol. Microbiol.">
        <title>Reticulibacter mediterranei gen. nov., sp. nov., within the new family Reticulibacteraceae fam. nov., and Ktedonospora formicarum gen. nov., sp. nov., Ktedonobacter robiniae sp. nov., Dictyobacter formicarum sp. nov. and Dictyobacter arantiisoli sp. nov., belonging to the class Ktedonobacteria.</title>
        <authorList>
            <person name="Yabe S."/>
            <person name="Zheng Y."/>
            <person name="Wang C.M."/>
            <person name="Sakai Y."/>
            <person name="Abe K."/>
            <person name="Yokota A."/>
            <person name="Donadio S."/>
            <person name="Cavaletti L."/>
            <person name="Monciardini P."/>
        </authorList>
    </citation>
    <scope>NUCLEOTIDE SEQUENCE [LARGE SCALE GENOMIC DNA]</scope>
    <source>
        <strain evidence="1 2">SOSP1-30</strain>
    </source>
</reference>
<accession>A0ABQ3V700</accession>
<comment type="caution">
    <text evidence="1">The sequence shown here is derived from an EMBL/GenBank/DDBJ whole genome shotgun (WGS) entry which is preliminary data.</text>
</comment>